<dbReference type="VEuPathDB" id="VectorBase:RSAN_026141"/>
<gene>
    <name evidence="1" type="ORF">HPB52_019094</name>
</gene>
<reference evidence="1" key="2">
    <citation type="submission" date="2021-09" db="EMBL/GenBank/DDBJ databases">
        <authorList>
            <person name="Jia N."/>
            <person name="Wang J."/>
            <person name="Shi W."/>
            <person name="Du L."/>
            <person name="Sun Y."/>
            <person name="Zhan W."/>
            <person name="Jiang J."/>
            <person name="Wang Q."/>
            <person name="Zhang B."/>
            <person name="Ji P."/>
            <person name="Sakyi L.B."/>
            <person name="Cui X."/>
            <person name="Yuan T."/>
            <person name="Jiang B."/>
            <person name="Yang W."/>
            <person name="Lam T.T.-Y."/>
            <person name="Chang Q."/>
            <person name="Ding S."/>
            <person name="Wang X."/>
            <person name="Zhu J."/>
            <person name="Ruan X."/>
            <person name="Zhao L."/>
            <person name="Wei J."/>
            <person name="Que T."/>
            <person name="Du C."/>
            <person name="Cheng J."/>
            <person name="Dai P."/>
            <person name="Han X."/>
            <person name="Huang E."/>
            <person name="Gao Y."/>
            <person name="Liu J."/>
            <person name="Shao H."/>
            <person name="Ye R."/>
            <person name="Li L."/>
            <person name="Wei W."/>
            <person name="Wang X."/>
            <person name="Wang C."/>
            <person name="Huo Q."/>
            <person name="Li W."/>
            <person name="Guo W."/>
            <person name="Chen H."/>
            <person name="Chen S."/>
            <person name="Zhou L."/>
            <person name="Zhou L."/>
            <person name="Ni X."/>
            <person name="Tian J."/>
            <person name="Zhou Y."/>
            <person name="Sheng Y."/>
            <person name="Liu T."/>
            <person name="Pan Y."/>
            <person name="Xia L."/>
            <person name="Li J."/>
            <person name="Zhao F."/>
            <person name="Cao W."/>
        </authorList>
    </citation>
    <scope>NUCLEOTIDE SEQUENCE</scope>
    <source>
        <strain evidence="1">Rsan-2018</strain>
        <tissue evidence="1">Larvae</tissue>
    </source>
</reference>
<organism evidence="1 2">
    <name type="scientific">Rhipicephalus sanguineus</name>
    <name type="common">Brown dog tick</name>
    <name type="synonym">Ixodes sanguineus</name>
    <dbReference type="NCBI Taxonomy" id="34632"/>
    <lineage>
        <taxon>Eukaryota</taxon>
        <taxon>Metazoa</taxon>
        <taxon>Ecdysozoa</taxon>
        <taxon>Arthropoda</taxon>
        <taxon>Chelicerata</taxon>
        <taxon>Arachnida</taxon>
        <taxon>Acari</taxon>
        <taxon>Parasitiformes</taxon>
        <taxon>Ixodida</taxon>
        <taxon>Ixodoidea</taxon>
        <taxon>Ixodidae</taxon>
        <taxon>Rhipicephalinae</taxon>
        <taxon>Rhipicephalus</taxon>
        <taxon>Rhipicephalus</taxon>
    </lineage>
</organism>
<evidence type="ECO:0000313" key="2">
    <source>
        <dbReference type="Proteomes" id="UP000821837"/>
    </source>
</evidence>
<dbReference type="EMBL" id="JABSTV010001250">
    <property type="protein sequence ID" value="KAH7957457.1"/>
    <property type="molecule type" value="Genomic_DNA"/>
</dbReference>
<accession>A0A9D4SXF6</accession>
<comment type="caution">
    <text evidence="1">The sequence shown here is derived from an EMBL/GenBank/DDBJ whole genome shotgun (WGS) entry which is preliminary data.</text>
</comment>
<protein>
    <submittedName>
        <fullName evidence="1">Uncharacterized protein</fullName>
    </submittedName>
</protein>
<reference evidence="1" key="1">
    <citation type="journal article" date="2020" name="Cell">
        <title>Large-Scale Comparative Analyses of Tick Genomes Elucidate Their Genetic Diversity and Vector Capacities.</title>
        <authorList>
            <consortium name="Tick Genome and Microbiome Consortium (TIGMIC)"/>
            <person name="Jia N."/>
            <person name="Wang J."/>
            <person name="Shi W."/>
            <person name="Du L."/>
            <person name="Sun Y."/>
            <person name="Zhan W."/>
            <person name="Jiang J.F."/>
            <person name="Wang Q."/>
            <person name="Zhang B."/>
            <person name="Ji P."/>
            <person name="Bell-Sakyi L."/>
            <person name="Cui X.M."/>
            <person name="Yuan T.T."/>
            <person name="Jiang B.G."/>
            <person name="Yang W.F."/>
            <person name="Lam T.T."/>
            <person name="Chang Q.C."/>
            <person name="Ding S.J."/>
            <person name="Wang X.J."/>
            <person name="Zhu J.G."/>
            <person name="Ruan X.D."/>
            <person name="Zhao L."/>
            <person name="Wei J.T."/>
            <person name="Ye R.Z."/>
            <person name="Que T.C."/>
            <person name="Du C.H."/>
            <person name="Zhou Y.H."/>
            <person name="Cheng J.X."/>
            <person name="Dai P.F."/>
            <person name="Guo W.B."/>
            <person name="Han X.H."/>
            <person name="Huang E.J."/>
            <person name="Li L.F."/>
            <person name="Wei W."/>
            <person name="Gao Y.C."/>
            <person name="Liu J.Z."/>
            <person name="Shao H.Z."/>
            <person name="Wang X."/>
            <person name="Wang C.C."/>
            <person name="Yang T.C."/>
            <person name="Huo Q.B."/>
            <person name="Li W."/>
            <person name="Chen H.Y."/>
            <person name="Chen S.E."/>
            <person name="Zhou L.G."/>
            <person name="Ni X.B."/>
            <person name="Tian J.H."/>
            <person name="Sheng Y."/>
            <person name="Liu T."/>
            <person name="Pan Y.S."/>
            <person name="Xia L.Y."/>
            <person name="Li J."/>
            <person name="Zhao F."/>
            <person name="Cao W.C."/>
        </authorList>
    </citation>
    <scope>NUCLEOTIDE SEQUENCE</scope>
    <source>
        <strain evidence="1">Rsan-2018</strain>
    </source>
</reference>
<keyword evidence="2" id="KW-1185">Reference proteome</keyword>
<sequence length="178" mass="19749">MKRLRDFQRTASQTTEFLWAQQLTVLRSAVVKRKPAAKKPSVHVPEHIPVPPDILQTLSLGPKYAIEPKTSAPQLLALVRHVSCHVPEEEQQRCISEGVDAIARNKPARAQIPIRRVEAFLSDHSLTLVPADKEGGFTVLSLDLFRKKGHEASLSLEGEEIVRGLAAARKKRTTKSAL</sequence>
<proteinExistence type="predicted"/>
<name>A0A9D4SXF6_RHISA</name>
<evidence type="ECO:0000313" key="1">
    <source>
        <dbReference type="EMBL" id="KAH7957457.1"/>
    </source>
</evidence>
<dbReference type="Proteomes" id="UP000821837">
    <property type="component" value="Unassembled WGS sequence"/>
</dbReference>
<dbReference type="AlphaFoldDB" id="A0A9D4SXF6"/>